<name>X1TCB9_9ZZZZ</name>
<protein>
    <submittedName>
        <fullName evidence="2">Uncharacterized protein</fullName>
    </submittedName>
</protein>
<dbReference type="AlphaFoldDB" id="X1TCB9"/>
<evidence type="ECO:0000313" key="2">
    <source>
        <dbReference type="EMBL" id="GAI77684.1"/>
    </source>
</evidence>
<accession>X1TCB9</accession>
<organism evidence="2">
    <name type="scientific">marine sediment metagenome</name>
    <dbReference type="NCBI Taxonomy" id="412755"/>
    <lineage>
        <taxon>unclassified sequences</taxon>
        <taxon>metagenomes</taxon>
        <taxon>ecological metagenomes</taxon>
    </lineage>
</organism>
<evidence type="ECO:0000256" key="1">
    <source>
        <dbReference type="SAM" id="MobiDB-lite"/>
    </source>
</evidence>
<sequence length="276" mass="32367">TWTSTLERKLRDTFEVTFTRAGLSPRRFMPEYRLELPSIKTLTTQDDMIKAVEALARELVETEKARKIRPPRVRPPPPERLPPRPPRIITPPEDEEVFIGVPIIPKEFPEYPRKGFIPSRRLTALERDEIWDIFSSKIYLCGKRPEYFKPEFDEWLGNYLFNSWEGVKRNFSDVVDLICLEKEVKLLPRALPTEVIDELIHWITSINTIEVRIDTKKIKRKPKTIEEVIDKLDEMGKTADREDVIAAIKRGWAEKVPNYVVVEKSYLEKLIGEPLE</sequence>
<feature type="compositionally biased region" description="Pro residues" evidence="1">
    <location>
        <begin position="73"/>
        <end position="87"/>
    </location>
</feature>
<comment type="caution">
    <text evidence="2">The sequence shown here is derived from an EMBL/GenBank/DDBJ whole genome shotgun (WGS) entry which is preliminary data.</text>
</comment>
<gene>
    <name evidence="2" type="ORF">S12H4_13793</name>
</gene>
<feature type="region of interest" description="Disordered" evidence="1">
    <location>
        <begin position="66"/>
        <end position="87"/>
    </location>
</feature>
<proteinExistence type="predicted"/>
<dbReference type="EMBL" id="BARW01006565">
    <property type="protein sequence ID" value="GAI77684.1"/>
    <property type="molecule type" value="Genomic_DNA"/>
</dbReference>
<feature type="non-terminal residue" evidence="2">
    <location>
        <position position="1"/>
    </location>
</feature>
<reference evidence="2" key="1">
    <citation type="journal article" date="2014" name="Front. Microbiol.">
        <title>High frequency of phylogenetically diverse reductive dehalogenase-homologous genes in deep subseafloor sedimentary metagenomes.</title>
        <authorList>
            <person name="Kawai M."/>
            <person name="Futagami T."/>
            <person name="Toyoda A."/>
            <person name="Takaki Y."/>
            <person name="Nishi S."/>
            <person name="Hori S."/>
            <person name="Arai W."/>
            <person name="Tsubouchi T."/>
            <person name="Morono Y."/>
            <person name="Uchiyama I."/>
            <person name="Ito T."/>
            <person name="Fujiyama A."/>
            <person name="Inagaki F."/>
            <person name="Takami H."/>
        </authorList>
    </citation>
    <scope>NUCLEOTIDE SEQUENCE</scope>
    <source>
        <strain evidence="2">Expedition CK06-06</strain>
    </source>
</reference>